<keyword evidence="3" id="KW-0813">Transport</keyword>
<comment type="subcellular location">
    <subcellularLocation>
        <location evidence="1">Membrane</location>
        <topology evidence="1">Multi-pass membrane protein</topology>
    </subcellularLocation>
</comment>
<dbReference type="InterPro" id="IPR050681">
    <property type="entry name" value="CDF/SLC30A"/>
</dbReference>
<evidence type="ECO:0000259" key="10">
    <source>
        <dbReference type="Pfam" id="PF16916"/>
    </source>
</evidence>
<dbReference type="InterPro" id="IPR027469">
    <property type="entry name" value="Cation_efflux_TMD_sf"/>
</dbReference>
<feature type="transmembrane region" description="Helical" evidence="8">
    <location>
        <begin position="184"/>
        <end position="202"/>
    </location>
</feature>
<evidence type="ECO:0000256" key="4">
    <source>
        <dbReference type="ARBA" id="ARBA00022692"/>
    </source>
</evidence>
<evidence type="ECO:0000256" key="2">
    <source>
        <dbReference type="ARBA" id="ARBA00008873"/>
    </source>
</evidence>
<feature type="transmembrane region" description="Helical" evidence="8">
    <location>
        <begin position="55"/>
        <end position="73"/>
    </location>
</feature>
<dbReference type="SUPFAM" id="SSF161111">
    <property type="entry name" value="Cation efflux protein transmembrane domain-like"/>
    <property type="match status" value="1"/>
</dbReference>
<dbReference type="InterPro" id="IPR058533">
    <property type="entry name" value="Cation_efflux_TM"/>
</dbReference>
<evidence type="ECO:0000259" key="9">
    <source>
        <dbReference type="Pfam" id="PF01545"/>
    </source>
</evidence>
<feature type="transmembrane region" description="Helical" evidence="8">
    <location>
        <begin position="24"/>
        <end position="49"/>
    </location>
</feature>
<proteinExistence type="inferred from homology"/>
<dbReference type="InterPro" id="IPR027470">
    <property type="entry name" value="Cation_efflux_CTD"/>
</dbReference>
<organism evidence="11 12">
    <name type="scientific">Gryllotalpicola daejeonensis</name>
    <dbReference type="NCBI Taxonomy" id="993087"/>
    <lineage>
        <taxon>Bacteria</taxon>
        <taxon>Bacillati</taxon>
        <taxon>Actinomycetota</taxon>
        <taxon>Actinomycetes</taxon>
        <taxon>Micrococcales</taxon>
        <taxon>Microbacteriaceae</taxon>
        <taxon>Gryllotalpicola</taxon>
    </lineage>
</organism>
<dbReference type="EMBL" id="BAABBV010000001">
    <property type="protein sequence ID" value="GAA4162604.1"/>
    <property type="molecule type" value="Genomic_DNA"/>
</dbReference>
<dbReference type="PANTHER" id="PTHR11562:SF17">
    <property type="entry name" value="RE54080P-RELATED"/>
    <property type="match status" value="1"/>
</dbReference>
<reference evidence="11" key="2">
    <citation type="submission" date="2023-12" db="EMBL/GenBank/DDBJ databases">
        <authorList>
            <person name="Sun Q."/>
            <person name="Inoue M."/>
        </authorList>
    </citation>
    <scope>NUCLEOTIDE SEQUENCE</scope>
    <source>
        <strain evidence="11">JCM 17590</strain>
    </source>
</reference>
<evidence type="ECO:0000256" key="3">
    <source>
        <dbReference type="ARBA" id="ARBA00022448"/>
    </source>
</evidence>
<feature type="transmembrane region" description="Helical" evidence="8">
    <location>
        <begin position="85"/>
        <end position="108"/>
    </location>
</feature>
<keyword evidence="4 8" id="KW-0812">Transmembrane</keyword>
<keyword evidence="12" id="KW-1185">Reference proteome</keyword>
<evidence type="ECO:0000313" key="12">
    <source>
        <dbReference type="Proteomes" id="UP001415169"/>
    </source>
</evidence>
<protein>
    <submittedName>
        <fullName evidence="11">Cation diffusion facilitator family transporter</fullName>
    </submittedName>
</protein>
<dbReference type="InterPro" id="IPR002524">
    <property type="entry name" value="Cation_efflux"/>
</dbReference>
<feature type="domain" description="Cation efflux protein transmembrane" evidence="9">
    <location>
        <begin position="24"/>
        <end position="213"/>
    </location>
</feature>
<dbReference type="PANTHER" id="PTHR11562">
    <property type="entry name" value="CATION EFFLUX PROTEIN/ ZINC TRANSPORTER"/>
    <property type="match status" value="1"/>
</dbReference>
<name>A0ABP7ZL58_9MICO</name>
<gene>
    <name evidence="11" type="ORF">GCM10022286_21700</name>
</gene>
<feature type="domain" description="Cation efflux protein cytoplasmic" evidence="10">
    <location>
        <begin position="219"/>
        <end position="297"/>
    </location>
</feature>
<dbReference type="Gene3D" id="1.20.1510.10">
    <property type="entry name" value="Cation efflux protein transmembrane domain"/>
    <property type="match status" value="1"/>
</dbReference>
<dbReference type="Pfam" id="PF01545">
    <property type="entry name" value="Cation_efflux"/>
    <property type="match status" value="1"/>
</dbReference>
<dbReference type="Pfam" id="PF16916">
    <property type="entry name" value="ZT_dimer"/>
    <property type="match status" value="1"/>
</dbReference>
<comment type="caution">
    <text evidence="11">The sequence shown here is derived from an EMBL/GenBank/DDBJ whole genome shotgun (WGS) entry which is preliminary data.</text>
</comment>
<accession>A0ABP7ZL58</accession>
<evidence type="ECO:0000313" key="11">
    <source>
        <dbReference type="EMBL" id="GAA4162604.1"/>
    </source>
</evidence>
<sequence>MVGMVHDHDHGAAAGASARSRLSVAFAITCVILLAQVLGAVLTGSLALIVDAGHLLTDAGGLAMALFAAQLAGRPATSKRTWGFARAEVLAATAQAAVLLGVGVFVLIEGIQRLVSPPALQSGSLLVFGVIGLVGNLISIAVLTGGRAANFNLRAAFLEVVNDALGSLGVIVAALVIAATGWQGADAVAAILIGALILPRAFRLLRQTIDVLLESTPAGLDLDLVRAHLLGIEHVSEVHDLHATQIATGLPVLTAHITVDADCFRDGHAPAILDQLQACVAEHFPISVEHSTFQLEPAAHQRHEHTPHG</sequence>
<keyword evidence="7 8" id="KW-0472">Membrane</keyword>
<evidence type="ECO:0000256" key="7">
    <source>
        <dbReference type="ARBA" id="ARBA00023136"/>
    </source>
</evidence>
<dbReference type="NCBIfam" id="TIGR01297">
    <property type="entry name" value="CDF"/>
    <property type="match status" value="1"/>
</dbReference>
<feature type="transmembrane region" description="Helical" evidence="8">
    <location>
        <begin position="120"/>
        <end position="143"/>
    </location>
</feature>
<evidence type="ECO:0000256" key="5">
    <source>
        <dbReference type="ARBA" id="ARBA00022989"/>
    </source>
</evidence>
<reference evidence="11" key="1">
    <citation type="journal article" date="2014" name="Int. J. Syst. Evol. Microbiol.">
        <title>Complete genome of a new Firmicutes species belonging to the dominant human colonic microbiota ('Ruminococcus bicirculans') reveals two chromosomes and a selective capacity to utilize plant glucans.</title>
        <authorList>
            <consortium name="NISC Comparative Sequencing Program"/>
            <person name="Wegmann U."/>
            <person name="Louis P."/>
            <person name="Goesmann A."/>
            <person name="Henrissat B."/>
            <person name="Duncan S.H."/>
            <person name="Flint H.J."/>
        </authorList>
    </citation>
    <scope>NUCLEOTIDE SEQUENCE</scope>
    <source>
        <strain evidence="11">JCM 17590</strain>
    </source>
</reference>
<evidence type="ECO:0000256" key="6">
    <source>
        <dbReference type="ARBA" id="ARBA00023065"/>
    </source>
</evidence>
<evidence type="ECO:0000256" key="8">
    <source>
        <dbReference type="SAM" id="Phobius"/>
    </source>
</evidence>
<dbReference type="Proteomes" id="UP001415169">
    <property type="component" value="Unassembled WGS sequence"/>
</dbReference>
<comment type="similarity">
    <text evidence="2">Belongs to the cation diffusion facilitator (CDF) transporter (TC 2.A.4) family. SLC30A subfamily.</text>
</comment>
<keyword evidence="5 8" id="KW-1133">Transmembrane helix</keyword>
<keyword evidence="6" id="KW-0406">Ion transport</keyword>
<evidence type="ECO:0000256" key="1">
    <source>
        <dbReference type="ARBA" id="ARBA00004141"/>
    </source>
</evidence>
<dbReference type="InterPro" id="IPR036837">
    <property type="entry name" value="Cation_efflux_CTD_sf"/>
</dbReference>
<dbReference type="SUPFAM" id="SSF160240">
    <property type="entry name" value="Cation efflux protein cytoplasmic domain-like"/>
    <property type="match status" value="1"/>
</dbReference>
<feature type="transmembrane region" description="Helical" evidence="8">
    <location>
        <begin position="155"/>
        <end position="178"/>
    </location>
</feature>